<protein>
    <submittedName>
        <fullName evidence="1">Uncharacterized protein</fullName>
    </submittedName>
</protein>
<reference evidence="1 2" key="2">
    <citation type="submission" date="2020-03" db="EMBL/GenBank/DDBJ databases">
        <authorList>
            <person name="Ichikawa N."/>
            <person name="Kimura A."/>
            <person name="Kitahashi Y."/>
            <person name="Uohara A."/>
        </authorList>
    </citation>
    <scope>NUCLEOTIDE SEQUENCE [LARGE SCALE GENOMIC DNA]</scope>
    <source>
        <strain evidence="1 2">NBRC 107702</strain>
    </source>
</reference>
<proteinExistence type="predicted"/>
<evidence type="ECO:0000313" key="2">
    <source>
        <dbReference type="Proteomes" id="UP000502508"/>
    </source>
</evidence>
<sequence>MSYRDVRGGPDRCSRGLTLRARLRLPLLAAIAAIGLPKRAFGAASRSVGHLDAASATEMPAFRGGESRSWYGTAVIEPVAKLPDYSVCVEKHGCVRRWPPNGGQ</sequence>
<dbReference type="Proteomes" id="UP000502508">
    <property type="component" value="Chromosome"/>
</dbReference>
<keyword evidence="2" id="KW-1185">Reference proteome</keyword>
<gene>
    <name evidence="1" type="ORF">Pflav_049480</name>
</gene>
<accession>A0A6F8XXS5</accession>
<dbReference type="KEGG" id="pfla:Pflav_049480"/>
<dbReference type="AlphaFoldDB" id="A0A6F8XXS5"/>
<name>A0A6F8XXS5_9ACTN</name>
<evidence type="ECO:0000313" key="1">
    <source>
        <dbReference type="EMBL" id="BCB78538.1"/>
    </source>
</evidence>
<dbReference type="EMBL" id="AP022870">
    <property type="protein sequence ID" value="BCB78538.1"/>
    <property type="molecule type" value="Genomic_DNA"/>
</dbReference>
<reference evidence="1 2" key="1">
    <citation type="submission" date="2020-03" db="EMBL/GenBank/DDBJ databases">
        <title>Whole genome shotgun sequence of Phytohabitans flavus NBRC 107702.</title>
        <authorList>
            <person name="Komaki H."/>
            <person name="Tamura T."/>
        </authorList>
    </citation>
    <scope>NUCLEOTIDE SEQUENCE [LARGE SCALE GENOMIC DNA]</scope>
    <source>
        <strain evidence="1 2">NBRC 107702</strain>
    </source>
</reference>
<organism evidence="1 2">
    <name type="scientific">Phytohabitans flavus</name>
    <dbReference type="NCBI Taxonomy" id="1076124"/>
    <lineage>
        <taxon>Bacteria</taxon>
        <taxon>Bacillati</taxon>
        <taxon>Actinomycetota</taxon>
        <taxon>Actinomycetes</taxon>
        <taxon>Micromonosporales</taxon>
        <taxon>Micromonosporaceae</taxon>
    </lineage>
</organism>